<accession>A0A0L8FH50</accession>
<dbReference type="EMBL" id="KQ431922">
    <property type="protein sequence ID" value="KOF62979.1"/>
    <property type="molecule type" value="Genomic_DNA"/>
</dbReference>
<proteinExistence type="predicted"/>
<sequence length="75" mass="9089">MDFEPDFKFQVCKLMSESSTENGVHKERMEQGKRLRKYFSSKISRRNQTSVILKTFIRISCSLFIYFCLFQSKWF</sequence>
<gene>
    <name evidence="1" type="ORF">OCBIM_22020996mg</name>
</gene>
<organism evidence="1">
    <name type="scientific">Octopus bimaculoides</name>
    <name type="common">California two-spotted octopus</name>
    <dbReference type="NCBI Taxonomy" id="37653"/>
    <lineage>
        <taxon>Eukaryota</taxon>
        <taxon>Metazoa</taxon>
        <taxon>Spiralia</taxon>
        <taxon>Lophotrochozoa</taxon>
        <taxon>Mollusca</taxon>
        <taxon>Cephalopoda</taxon>
        <taxon>Coleoidea</taxon>
        <taxon>Octopodiformes</taxon>
        <taxon>Octopoda</taxon>
        <taxon>Incirrata</taxon>
        <taxon>Octopodidae</taxon>
        <taxon>Octopus</taxon>
    </lineage>
</organism>
<protein>
    <submittedName>
        <fullName evidence="1">Uncharacterized protein</fullName>
    </submittedName>
</protein>
<evidence type="ECO:0000313" key="1">
    <source>
        <dbReference type="EMBL" id="KOF62979.1"/>
    </source>
</evidence>
<dbReference type="AlphaFoldDB" id="A0A0L8FH50"/>
<reference evidence="1" key="1">
    <citation type="submission" date="2015-07" db="EMBL/GenBank/DDBJ databases">
        <title>MeaNS - Measles Nucleotide Surveillance Program.</title>
        <authorList>
            <person name="Tran T."/>
            <person name="Druce J."/>
        </authorList>
    </citation>
    <scope>NUCLEOTIDE SEQUENCE</scope>
    <source>
        <strain evidence="1">UCB-OBI-ISO-001</strain>
        <tissue evidence="1">Gonad</tissue>
    </source>
</reference>
<name>A0A0L8FH50_OCTBM</name>